<name>A0AAV0GA92_9ASTE</name>
<reference evidence="2" key="1">
    <citation type="submission" date="2022-07" db="EMBL/GenBank/DDBJ databases">
        <authorList>
            <person name="Macas J."/>
            <person name="Novak P."/>
            <person name="Neumann P."/>
        </authorList>
    </citation>
    <scope>NUCLEOTIDE SEQUENCE</scope>
</reference>
<comment type="caution">
    <text evidence="2">The sequence shown here is derived from an EMBL/GenBank/DDBJ whole genome shotgun (WGS) entry which is preliminary data.</text>
</comment>
<evidence type="ECO:0000256" key="1">
    <source>
        <dbReference type="SAM" id="Phobius"/>
    </source>
</evidence>
<keyword evidence="1" id="KW-1133">Transmembrane helix</keyword>
<feature type="transmembrane region" description="Helical" evidence="1">
    <location>
        <begin position="112"/>
        <end position="134"/>
    </location>
</feature>
<accession>A0AAV0GA92</accession>
<proteinExistence type="predicted"/>
<dbReference type="Proteomes" id="UP001152523">
    <property type="component" value="Unassembled WGS sequence"/>
</dbReference>
<feature type="transmembrane region" description="Helical" evidence="1">
    <location>
        <begin position="65"/>
        <end position="91"/>
    </location>
</feature>
<evidence type="ECO:0000313" key="3">
    <source>
        <dbReference type="Proteomes" id="UP001152523"/>
    </source>
</evidence>
<keyword evidence="1" id="KW-0472">Membrane</keyword>
<gene>
    <name evidence="2" type="ORF">CEPIT_LOCUS41703</name>
</gene>
<keyword evidence="1" id="KW-0812">Transmembrane</keyword>
<dbReference type="EMBL" id="CAMAPF010001071">
    <property type="protein sequence ID" value="CAH9144772.1"/>
    <property type="molecule type" value="Genomic_DNA"/>
</dbReference>
<protein>
    <submittedName>
        <fullName evidence="2">Uncharacterized protein</fullName>
    </submittedName>
</protein>
<sequence length="206" mass="22018">MSRSLEVSKAWCLGVLILVEGFSALLGLIAGYVKFKKVNRYVMPDCIIPGNFGGGGEKYDCDAGLAVVVALSIAIISIVICQVIFLVIGGCHFKCPTSDDPETPESTKKMKVVGFFYLMISLCVVGCILLGLGIPRKGKSTQKMCPSIPNSDPTTAYPPSFQEPHTKKVCPTAAAPAIGGLVVFLHIIISTLYYGYADKNNPSPPR</sequence>
<keyword evidence="3" id="KW-1185">Reference proteome</keyword>
<feature type="transmembrane region" description="Helical" evidence="1">
    <location>
        <begin position="173"/>
        <end position="196"/>
    </location>
</feature>
<feature type="transmembrane region" description="Helical" evidence="1">
    <location>
        <begin position="12"/>
        <end position="33"/>
    </location>
</feature>
<evidence type="ECO:0000313" key="2">
    <source>
        <dbReference type="EMBL" id="CAH9144772.1"/>
    </source>
</evidence>
<dbReference type="AlphaFoldDB" id="A0AAV0GA92"/>
<organism evidence="2 3">
    <name type="scientific">Cuscuta epithymum</name>
    <dbReference type="NCBI Taxonomy" id="186058"/>
    <lineage>
        <taxon>Eukaryota</taxon>
        <taxon>Viridiplantae</taxon>
        <taxon>Streptophyta</taxon>
        <taxon>Embryophyta</taxon>
        <taxon>Tracheophyta</taxon>
        <taxon>Spermatophyta</taxon>
        <taxon>Magnoliopsida</taxon>
        <taxon>eudicotyledons</taxon>
        <taxon>Gunneridae</taxon>
        <taxon>Pentapetalae</taxon>
        <taxon>asterids</taxon>
        <taxon>lamiids</taxon>
        <taxon>Solanales</taxon>
        <taxon>Convolvulaceae</taxon>
        <taxon>Cuscuteae</taxon>
        <taxon>Cuscuta</taxon>
        <taxon>Cuscuta subgen. Cuscuta</taxon>
    </lineage>
</organism>